<name>A0ABT9MAM7_9DEIO</name>
<dbReference type="InterPro" id="IPR007484">
    <property type="entry name" value="Peptidase_M28"/>
</dbReference>
<dbReference type="Gene3D" id="3.40.630.10">
    <property type="entry name" value="Zn peptidases"/>
    <property type="match status" value="1"/>
</dbReference>
<dbReference type="InterPro" id="IPR045175">
    <property type="entry name" value="M28_fam"/>
</dbReference>
<feature type="signal peptide" evidence="1">
    <location>
        <begin position="1"/>
        <end position="29"/>
    </location>
</feature>
<dbReference type="Proteomes" id="UP001232163">
    <property type="component" value="Unassembled WGS sequence"/>
</dbReference>
<evidence type="ECO:0000313" key="4">
    <source>
        <dbReference type="Proteomes" id="UP001232163"/>
    </source>
</evidence>
<gene>
    <name evidence="3" type="ORF">QO006_000971</name>
</gene>
<dbReference type="SUPFAM" id="SSF53187">
    <property type="entry name" value="Zn-dependent exopeptidases"/>
    <property type="match status" value="1"/>
</dbReference>
<keyword evidence="3" id="KW-0031">Aminopeptidase</keyword>
<reference evidence="3 4" key="1">
    <citation type="submission" date="2023-07" db="EMBL/GenBank/DDBJ databases">
        <title>Genomic Encyclopedia of Type Strains, Phase IV (KMG-IV): sequencing the most valuable type-strain genomes for metagenomic binning, comparative biology and taxonomic classification.</title>
        <authorList>
            <person name="Goeker M."/>
        </authorList>
    </citation>
    <scope>NUCLEOTIDE SEQUENCE [LARGE SCALE GENOMIC DNA]</scope>
    <source>
        <strain evidence="3 4">NIO-1023</strain>
    </source>
</reference>
<feature type="domain" description="Peptidase M28" evidence="2">
    <location>
        <begin position="243"/>
        <end position="389"/>
    </location>
</feature>
<protein>
    <submittedName>
        <fullName evidence="3">Aminopeptidase YwaD</fullName>
        <ecNumber evidence="3">3.4.11.10</ecNumber>
        <ecNumber evidence="3">3.4.11.6</ecNumber>
    </submittedName>
</protein>
<dbReference type="SUPFAM" id="SSF52025">
    <property type="entry name" value="PA domain"/>
    <property type="match status" value="1"/>
</dbReference>
<accession>A0ABT9MAM7</accession>
<evidence type="ECO:0000256" key="1">
    <source>
        <dbReference type="SAM" id="SignalP"/>
    </source>
</evidence>
<evidence type="ECO:0000313" key="3">
    <source>
        <dbReference type="EMBL" id="MDP9763554.1"/>
    </source>
</evidence>
<feature type="chain" id="PRO_5046627888" evidence="1">
    <location>
        <begin position="30"/>
        <end position="416"/>
    </location>
</feature>
<evidence type="ECO:0000259" key="2">
    <source>
        <dbReference type="Pfam" id="PF04389"/>
    </source>
</evidence>
<dbReference type="PANTHER" id="PTHR12147">
    <property type="entry name" value="METALLOPEPTIDASE M28 FAMILY MEMBER"/>
    <property type="match status" value="1"/>
</dbReference>
<dbReference type="EC" id="3.4.11.10" evidence="3"/>
<dbReference type="EC" id="3.4.11.6" evidence="3"/>
<dbReference type="InterPro" id="IPR046450">
    <property type="entry name" value="PA_dom_sf"/>
</dbReference>
<dbReference type="Pfam" id="PF04389">
    <property type="entry name" value="Peptidase_M28"/>
    <property type="match status" value="1"/>
</dbReference>
<dbReference type="RefSeq" id="WP_307464569.1">
    <property type="nucleotide sequence ID" value="NZ_JAURUR010000002.1"/>
</dbReference>
<dbReference type="Gene3D" id="3.50.30.30">
    <property type="match status" value="1"/>
</dbReference>
<sequence length="416" mass="43889">MRRALPSRPTPFLLTTALLLGLPSVLSSAQTARPPRVAAVQVTGDDLTVQARRVLAFGPRVVGSPANEQARAYLEGQFRALGYQTRREEFRYRRLNDLGSTVTVPPATPGGPAQVLSGRALQGSTGGQVTAEAVRVPGTGVDSDFLNVNVRGRIAVIERSDLPLITPVLNAMIAGAFAVVLAGPDDTVHGGRLGLRLDFPVLAVSRSTAQAMTTGQAVTVAVHVAPAEARAVNLVAFRPAAALPSVLIGAHLDSVHLSPGANDNLSGTLAVLDIARRAANTPVAARSVFVLFDAEEDGLLGSQHFVKSNWALVTQLRGMLNFDMVGLPARPLELRGQRPLVQVAREVTGVPSEEGVTGSSDHAPFREAGVPTLYFHRGLDPTYHQPGDVALDLGLVREAAGAGWRVALRLLRLPLP</sequence>
<proteinExistence type="predicted"/>
<keyword evidence="4" id="KW-1185">Reference proteome</keyword>
<keyword evidence="3" id="KW-0645">Protease</keyword>
<dbReference type="GO" id="GO:0004177">
    <property type="term" value="F:aminopeptidase activity"/>
    <property type="evidence" value="ECO:0007669"/>
    <property type="project" value="UniProtKB-KW"/>
</dbReference>
<keyword evidence="1" id="KW-0732">Signal</keyword>
<dbReference type="PANTHER" id="PTHR12147:SF26">
    <property type="entry name" value="PEPTIDASE M28 DOMAIN-CONTAINING PROTEIN"/>
    <property type="match status" value="1"/>
</dbReference>
<organism evidence="3 4">
    <name type="scientific">Deinococcus enclensis</name>
    <dbReference type="NCBI Taxonomy" id="1049582"/>
    <lineage>
        <taxon>Bacteria</taxon>
        <taxon>Thermotogati</taxon>
        <taxon>Deinococcota</taxon>
        <taxon>Deinococci</taxon>
        <taxon>Deinococcales</taxon>
        <taxon>Deinococcaceae</taxon>
        <taxon>Deinococcus</taxon>
    </lineage>
</organism>
<keyword evidence="3" id="KW-0378">Hydrolase</keyword>
<comment type="caution">
    <text evidence="3">The sequence shown here is derived from an EMBL/GenBank/DDBJ whole genome shotgun (WGS) entry which is preliminary data.</text>
</comment>
<dbReference type="EMBL" id="JAURUR010000002">
    <property type="protein sequence ID" value="MDP9763554.1"/>
    <property type="molecule type" value="Genomic_DNA"/>
</dbReference>